<sequence>MSFLLEGYRQDLNIEESSVREFYEEYISLNKAFGSKEGNYDDILLGYGTEELKFTLGFLTNIMENIQKKGYQVIDSIFDSVEHSGEFGLSVFFGNRIMERFSSPNSNDFLIRIYTLKRVLNALLILDDRINYIKYLMEFICQIKDFYSMYPALQKENYKNSIDFYQFMYIYALKIHGDEEKALGYLIKGYNLKKFMIDEGILPYPEENNIFQIINIVGSYLQLEDSFLSLILDIDKYIKEFVKQIKDLKNYSLKKPSVLTPYTQNPFKSYINQFLTNIYILGFEEEYKQVSEFLPDILSKEHRLIIRINEIFLKEELKEEKLKQIREDIQLAFNNLSTEKKISVLYVFYNAYISVFKENLAEIQKLKEEIEKNMKKMKNPLSLNVPYFRVLSILGEKEKAKKIAEETKQQAVISGKKFLAKAVDDYIELEL</sequence>
<organism evidence="1 2">
    <name type="scientific">Persephonella hydrogeniphila</name>
    <dbReference type="NCBI Taxonomy" id="198703"/>
    <lineage>
        <taxon>Bacteria</taxon>
        <taxon>Pseudomonadati</taxon>
        <taxon>Aquificota</taxon>
        <taxon>Aquificia</taxon>
        <taxon>Aquificales</taxon>
        <taxon>Hydrogenothermaceae</taxon>
        <taxon>Persephonella</taxon>
    </lineage>
</organism>
<dbReference type="OrthoDB" id="9494at2"/>
<gene>
    <name evidence="1" type="ORF">SAMN06265182_0168</name>
</gene>
<keyword evidence="2" id="KW-1185">Reference proteome</keyword>
<dbReference type="EMBL" id="OBEI01000001">
    <property type="protein sequence ID" value="SNZ02629.1"/>
    <property type="molecule type" value="Genomic_DNA"/>
</dbReference>
<dbReference type="RefSeq" id="WP_096999371.1">
    <property type="nucleotide sequence ID" value="NZ_OBEI01000001.1"/>
</dbReference>
<protein>
    <submittedName>
        <fullName evidence="1">Uncharacterized protein</fullName>
    </submittedName>
</protein>
<proteinExistence type="predicted"/>
<evidence type="ECO:0000313" key="2">
    <source>
        <dbReference type="Proteomes" id="UP000219036"/>
    </source>
</evidence>
<dbReference type="Proteomes" id="UP000219036">
    <property type="component" value="Unassembled WGS sequence"/>
</dbReference>
<dbReference type="AlphaFoldDB" id="A0A285MZK4"/>
<evidence type="ECO:0000313" key="1">
    <source>
        <dbReference type="EMBL" id="SNZ02629.1"/>
    </source>
</evidence>
<accession>A0A285MZK4</accession>
<reference evidence="2" key="1">
    <citation type="submission" date="2017-09" db="EMBL/GenBank/DDBJ databases">
        <authorList>
            <person name="Varghese N."/>
            <person name="Submissions S."/>
        </authorList>
    </citation>
    <scope>NUCLEOTIDE SEQUENCE [LARGE SCALE GENOMIC DNA]</scope>
    <source>
        <strain evidence="2">DSM 15103</strain>
    </source>
</reference>
<name>A0A285MZK4_9AQUI</name>